<dbReference type="InterPro" id="IPR000073">
    <property type="entry name" value="AB_hydrolase_1"/>
</dbReference>
<dbReference type="Proteomes" id="UP001207408">
    <property type="component" value="Unassembled WGS sequence"/>
</dbReference>
<evidence type="ECO:0000313" key="2">
    <source>
        <dbReference type="EMBL" id="MCW3804072.1"/>
    </source>
</evidence>
<dbReference type="PANTHER" id="PTHR43798">
    <property type="entry name" value="MONOACYLGLYCEROL LIPASE"/>
    <property type="match status" value="1"/>
</dbReference>
<gene>
    <name evidence="2" type="ORF">OM074_00455</name>
</gene>
<dbReference type="GO" id="GO:0016787">
    <property type="term" value="F:hydrolase activity"/>
    <property type="evidence" value="ECO:0007669"/>
    <property type="project" value="UniProtKB-KW"/>
</dbReference>
<protein>
    <submittedName>
        <fullName evidence="2">Alpha/beta hydrolase</fullName>
    </submittedName>
</protein>
<feature type="domain" description="AB hydrolase-1" evidence="1">
    <location>
        <begin position="73"/>
        <end position="191"/>
    </location>
</feature>
<dbReference type="Pfam" id="PF00561">
    <property type="entry name" value="Abhydrolase_1"/>
    <property type="match status" value="1"/>
</dbReference>
<organism evidence="2 3">
    <name type="scientific">Plebeiibacterium marinum</name>
    <dbReference type="NCBI Taxonomy" id="2992111"/>
    <lineage>
        <taxon>Bacteria</taxon>
        <taxon>Pseudomonadati</taxon>
        <taxon>Bacteroidota</taxon>
        <taxon>Bacteroidia</taxon>
        <taxon>Marinilabiliales</taxon>
        <taxon>Marinilabiliaceae</taxon>
        <taxon>Plebeiibacterium</taxon>
    </lineage>
</organism>
<dbReference type="SUPFAM" id="SSF53474">
    <property type="entry name" value="alpha/beta-Hydrolases"/>
    <property type="match status" value="1"/>
</dbReference>
<reference evidence="2" key="1">
    <citation type="submission" date="2022-10" db="EMBL/GenBank/DDBJ databases">
        <authorList>
            <person name="Yu W.X."/>
        </authorList>
    </citation>
    <scope>NUCLEOTIDE SEQUENCE</scope>
    <source>
        <strain evidence="2">D04</strain>
    </source>
</reference>
<dbReference type="AlphaFoldDB" id="A0AAE3MAX5"/>
<evidence type="ECO:0000313" key="3">
    <source>
        <dbReference type="Proteomes" id="UP001207408"/>
    </source>
</evidence>
<dbReference type="InterPro" id="IPR029058">
    <property type="entry name" value="AB_hydrolase_fold"/>
</dbReference>
<name>A0AAE3MAX5_9BACT</name>
<proteinExistence type="predicted"/>
<comment type="caution">
    <text evidence="2">The sequence shown here is derived from an EMBL/GenBank/DDBJ whole genome shotgun (WGS) entry which is preliminary data.</text>
</comment>
<accession>A0AAE3MAX5</accession>
<dbReference type="PROSITE" id="PS51257">
    <property type="entry name" value="PROKAR_LIPOPROTEIN"/>
    <property type="match status" value="1"/>
</dbReference>
<dbReference type="RefSeq" id="WP_301197295.1">
    <property type="nucleotide sequence ID" value="NZ_JAPDPI010000001.1"/>
</dbReference>
<dbReference type="Gene3D" id="3.40.50.1820">
    <property type="entry name" value="alpha/beta hydrolase"/>
    <property type="match status" value="1"/>
</dbReference>
<evidence type="ECO:0000259" key="1">
    <source>
        <dbReference type="Pfam" id="PF00561"/>
    </source>
</evidence>
<dbReference type="InterPro" id="IPR050266">
    <property type="entry name" value="AB_hydrolase_sf"/>
</dbReference>
<keyword evidence="2" id="KW-0378">Hydrolase</keyword>
<keyword evidence="3" id="KW-1185">Reference proteome</keyword>
<dbReference type="EMBL" id="JAPDPI010000001">
    <property type="protein sequence ID" value="MCW3804072.1"/>
    <property type="molecule type" value="Genomic_DNA"/>
</dbReference>
<sequence length="330" mass="37834">MKNLLKLLFFTACIGLFTGCEKQDEIVAPDALLKKTTIVNHEAPGLDHERFVTMKETGLNIHYRIIGKGPIDMVFIPGWTNPHTVYSKQFDYFRDKARCIYIDLPGTGWSDAPSPATPIKPDATGPQYTMELMAEAMYTVIKKEGIHKFVGVGFSMGPKVLAMFERQNPGMMYKLIVIDGWLNPWPTDPEERTALIQNNNDTYNFMLTWDSNIKSVLVKNLIPDFLSGPDAEELKEWGSYFADFPTDIMANTGYYVRDEYVNSIVNWDYPKLCFFSSPLNEEKTNLADLVFPNNTIIIYEGGGHVIQWMFHDDMNMEIWNFVKDRPGKKY</sequence>